<sequence>MFFIGIFGIETKDQEIGPLTPISCKGCQQTVPMTLFKHFYVFHFFFIPLIKWKTTYYVVCSNCQTIAIIDKEKGQAIEAGEQSSLTFWDLEPLQSQMSSALTHCKHCGKQIDPTYDYCPHCGTPQ</sequence>
<organism evidence="1 2">
    <name type="scientific">Turicibacter sanguinis</name>
    <dbReference type="NCBI Taxonomy" id="154288"/>
    <lineage>
        <taxon>Bacteria</taxon>
        <taxon>Bacillati</taxon>
        <taxon>Bacillota</taxon>
        <taxon>Erysipelotrichia</taxon>
        <taxon>Erysipelotrichales</taxon>
        <taxon>Turicibacteraceae</taxon>
        <taxon>Turicibacter</taxon>
    </lineage>
</organism>
<dbReference type="GeneID" id="60059743"/>
<evidence type="ECO:0000313" key="1">
    <source>
        <dbReference type="EMBL" id="MTK20553.1"/>
    </source>
</evidence>
<protein>
    <submittedName>
        <fullName evidence="1">Zinc-ribbon domain-containing protein</fullName>
    </submittedName>
</protein>
<dbReference type="RefSeq" id="WP_006784663.1">
    <property type="nucleotide sequence ID" value="NZ_CABJBH010000008.1"/>
</dbReference>
<evidence type="ECO:0000313" key="2">
    <source>
        <dbReference type="Proteomes" id="UP000487649"/>
    </source>
</evidence>
<proteinExistence type="predicted"/>
<comment type="caution">
    <text evidence="1">The sequence shown here is derived from an EMBL/GenBank/DDBJ whole genome shotgun (WGS) entry which is preliminary data.</text>
</comment>
<dbReference type="PANTHER" id="PTHR36718">
    <property type="entry name" value="OS05G0435400 PROTEIN"/>
    <property type="match status" value="1"/>
</dbReference>
<dbReference type="Proteomes" id="UP000487649">
    <property type="component" value="Unassembled WGS sequence"/>
</dbReference>
<accession>A0A173TZS2</accession>
<dbReference type="Pfam" id="PF17032">
    <property type="entry name" value="Zn_ribbon_15"/>
    <property type="match status" value="1"/>
</dbReference>
<dbReference type="EMBL" id="WMQE01000006">
    <property type="protein sequence ID" value="MTK20553.1"/>
    <property type="molecule type" value="Genomic_DNA"/>
</dbReference>
<dbReference type="OrthoDB" id="4377018at2"/>
<dbReference type="InterPro" id="IPR053281">
    <property type="entry name" value="Double_zinc_ribbon"/>
</dbReference>
<reference evidence="1 2" key="1">
    <citation type="journal article" date="2019" name="Nat. Med.">
        <title>A library of human gut bacterial isolates paired with longitudinal multiomics data enables mechanistic microbiome research.</title>
        <authorList>
            <person name="Poyet M."/>
            <person name="Groussin M."/>
            <person name="Gibbons S.M."/>
            <person name="Avila-Pacheco J."/>
            <person name="Jiang X."/>
            <person name="Kearney S.M."/>
            <person name="Perrotta A.R."/>
            <person name="Berdy B."/>
            <person name="Zhao S."/>
            <person name="Lieberman T.D."/>
            <person name="Swanson P.K."/>
            <person name="Smith M."/>
            <person name="Roesemann S."/>
            <person name="Alexander J.E."/>
            <person name="Rich S.A."/>
            <person name="Livny J."/>
            <person name="Vlamakis H."/>
            <person name="Clish C."/>
            <person name="Bullock K."/>
            <person name="Deik A."/>
            <person name="Scott J."/>
            <person name="Pierce K.A."/>
            <person name="Xavier R.J."/>
            <person name="Alm E.J."/>
        </authorList>
    </citation>
    <scope>NUCLEOTIDE SEQUENCE [LARGE SCALE GENOMIC DNA]</scope>
    <source>
        <strain evidence="1 2">BIOML-A198</strain>
    </source>
</reference>
<name>A0A173TZS2_9FIRM</name>
<dbReference type="PANTHER" id="PTHR36718:SF1">
    <property type="entry name" value="DOUBLE ZINC RIBBON PROTEIN MJ0416"/>
    <property type="match status" value="1"/>
</dbReference>
<dbReference type="AlphaFoldDB" id="A0A173TZS2"/>
<gene>
    <name evidence="1" type="ORF">GMA92_03760</name>
</gene>
<dbReference type="InterPro" id="IPR031493">
    <property type="entry name" value="Zinc_ribbon_15"/>
</dbReference>